<dbReference type="GeneID" id="54558195"/>
<feature type="transmembrane region" description="Helical" evidence="7">
    <location>
        <begin position="125"/>
        <end position="144"/>
    </location>
</feature>
<keyword evidence="4 7" id="KW-0472">Membrane</keyword>
<evidence type="ECO:0000256" key="7">
    <source>
        <dbReference type="SAM" id="Phobius"/>
    </source>
</evidence>
<keyword evidence="10" id="KW-1185">Reference proteome</keyword>
<dbReference type="Proteomes" id="UP000799537">
    <property type="component" value="Unassembled WGS sequence"/>
</dbReference>
<feature type="transmembrane region" description="Helical" evidence="7">
    <location>
        <begin position="6"/>
        <end position="30"/>
    </location>
</feature>
<evidence type="ECO:0000259" key="8">
    <source>
        <dbReference type="Pfam" id="PF20684"/>
    </source>
</evidence>
<dbReference type="GO" id="GO:0016020">
    <property type="term" value="C:membrane"/>
    <property type="evidence" value="ECO:0007669"/>
    <property type="project" value="UniProtKB-SubCell"/>
</dbReference>
<feature type="transmembrane region" description="Helical" evidence="7">
    <location>
        <begin position="183"/>
        <end position="201"/>
    </location>
</feature>
<evidence type="ECO:0000256" key="1">
    <source>
        <dbReference type="ARBA" id="ARBA00004141"/>
    </source>
</evidence>
<sequence length="319" mass="34422">MSATSTAGLFAVCGSFIGLSTISVGLRLYGRSRQSSFLGVDDWSALFGVVTYTAAAALAIELAVLKTVGYDTDHSLTPEQVAARAKPSVQISLAYDFMIMNTLACAKVSALFLYRRLFGLHGISLFNILIFATVGIIAAWYVAFDILSLLQCRSHFSAFCDGDFTKYCDLTPVWAKGLAWSDFLLDLWVLLMPIPSILALHTTIAKKLSIVGVFLLACVGLGASIARIVIFTTAKGPGRQTLYVGVLETGMSITVVNLPLLWFIFTSNSAKTVLEGLHRGLRLKDDGSRRSSGSDVDHESVNHTVEEVVQKPSIEGSIP</sequence>
<dbReference type="Pfam" id="PF20684">
    <property type="entry name" value="Fung_rhodopsin"/>
    <property type="match status" value="1"/>
</dbReference>
<evidence type="ECO:0000256" key="2">
    <source>
        <dbReference type="ARBA" id="ARBA00022692"/>
    </source>
</evidence>
<protein>
    <recommendedName>
        <fullName evidence="8">Rhodopsin domain-containing protein</fullName>
    </recommendedName>
</protein>
<dbReference type="RefSeq" id="XP_033671488.1">
    <property type="nucleotide sequence ID" value="XM_033804923.1"/>
</dbReference>
<evidence type="ECO:0000256" key="5">
    <source>
        <dbReference type="ARBA" id="ARBA00038359"/>
    </source>
</evidence>
<dbReference type="InterPro" id="IPR052337">
    <property type="entry name" value="SAT4-like"/>
</dbReference>
<gene>
    <name evidence="9" type="ORF">M409DRAFT_19416</name>
</gene>
<feature type="domain" description="Rhodopsin" evidence="8">
    <location>
        <begin position="26"/>
        <end position="265"/>
    </location>
</feature>
<evidence type="ECO:0000313" key="10">
    <source>
        <dbReference type="Proteomes" id="UP000799537"/>
    </source>
</evidence>
<dbReference type="AlphaFoldDB" id="A0A6A6CXR8"/>
<evidence type="ECO:0000256" key="6">
    <source>
        <dbReference type="SAM" id="MobiDB-lite"/>
    </source>
</evidence>
<dbReference type="EMBL" id="ML993585">
    <property type="protein sequence ID" value="KAF2170599.1"/>
    <property type="molecule type" value="Genomic_DNA"/>
</dbReference>
<evidence type="ECO:0000256" key="4">
    <source>
        <dbReference type="ARBA" id="ARBA00023136"/>
    </source>
</evidence>
<name>A0A6A6CXR8_ZASCE</name>
<feature type="transmembrane region" description="Helical" evidence="7">
    <location>
        <begin position="42"/>
        <end position="65"/>
    </location>
</feature>
<comment type="similarity">
    <text evidence="5">Belongs to the SAT4 family.</text>
</comment>
<reference evidence="9" key="1">
    <citation type="journal article" date="2020" name="Stud. Mycol.">
        <title>101 Dothideomycetes genomes: a test case for predicting lifestyles and emergence of pathogens.</title>
        <authorList>
            <person name="Haridas S."/>
            <person name="Albert R."/>
            <person name="Binder M."/>
            <person name="Bloem J."/>
            <person name="Labutti K."/>
            <person name="Salamov A."/>
            <person name="Andreopoulos B."/>
            <person name="Baker S."/>
            <person name="Barry K."/>
            <person name="Bills G."/>
            <person name="Bluhm B."/>
            <person name="Cannon C."/>
            <person name="Castanera R."/>
            <person name="Culley D."/>
            <person name="Daum C."/>
            <person name="Ezra D."/>
            <person name="Gonzalez J."/>
            <person name="Henrissat B."/>
            <person name="Kuo A."/>
            <person name="Liang C."/>
            <person name="Lipzen A."/>
            <person name="Lutzoni F."/>
            <person name="Magnuson J."/>
            <person name="Mondo S."/>
            <person name="Nolan M."/>
            <person name="Ohm R."/>
            <person name="Pangilinan J."/>
            <person name="Park H.-J."/>
            <person name="Ramirez L."/>
            <person name="Alfaro M."/>
            <person name="Sun H."/>
            <person name="Tritt A."/>
            <person name="Yoshinaga Y."/>
            <person name="Zwiers L.-H."/>
            <person name="Turgeon B."/>
            <person name="Goodwin S."/>
            <person name="Spatafora J."/>
            <person name="Crous P."/>
            <person name="Grigoriev I."/>
        </authorList>
    </citation>
    <scope>NUCLEOTIDE SEQUENCE</scope>
    <source>
        <strain evidence="9">ATCC 36951</strain>
    </source>
</reference>
<dbReference type="PANTHER" id="PTHR33048:SF157">
    <property type="entry name" value="INTEGRAL MEMBRANE PROTEIN"/>
    <property type="match status" value="1"/>
</dbReference>
<proteinExistence type="inferred from homology"/>
<dbReference type="PANTHER" id="PTHR33048">
    <property type="entry name" value="PTH11-LIKE INTEGRAL MEMBRANE PROTEIN (AFU_ORTHOLOGUE AFUA_5G11245)"/>
    <property type="match status" value="1"/>
</dbReference>
<evidence type="ECO:0000313" key="9">
    <source>
        <dbReference type="EMBL" id="KAF2170599.1"/>
    </source>
</evidence>
<evidence type="ECO:0000256" key="3">
    <source>
        <dbReference type="ARBA" id="ARBA00022989"/>
    </source>
</evidence>
<keyword evidence="3 7" id="KW-1133">Transmembrane helix</keyword>
<feature type="transmembrane region" description="Helical" evidence="7">
    <location>
        <begin position="242"/>
        <end position="265"/>
    </location>
</feature>
<feature type="transmembrane region" description="Helical" evidence="7">
    <location>
        <begin position="208"/>
        <end position="230"/>
    </location>
</feature>
<comment type="subcellular location">
    <subcellularLocation>
        <location evidence="1">Membrane</location>
        <topology evidence="1">Multi-pass membrane protein</topology>
    </subcellularLocation>
</comment>
<keyword evidence="2 7" id="KW-0812">Transmembrane</keyword>
<dbReference type="InterPro" id="IPR049326">
    <property type="entry name" value="Rhodopsin_dom_fungi"/>
</dbReference>
<dbReference type="OrthoDB" id="5393606at2759"/>
<organism evidence="9 10">
    <name type="scientific">Zasmidium cellare ATCC 36951</name>
    <dbReference type="NCBI Taxonomy" id="1080233"/>
    <lineage>
        <taxon>Eukaryota</taxon>
        <taxon>Fungi</taxon>
        <taxon>Dikarya</taxon>
        <taxon>Ascomycota</taxon>
        <taxon>Pezizomycotina</taxon>
        <taxon>Dothideomycetes</taxon>
        <taxon>Dothideomycetidae</taxon>
        <taxon>Mycosphaerellales</taxon>
        <taxon>Mycosphaerellaceae</taxon>
        <taxon>Zasmidium</taxon>
    </lineage>
</organism>
<feature type="transmembrane region" description="Helical" evidence="7">
    <location>
        <begin position="93"/>
        <end position="113"/>
    </location>
</feature>
<feature type="compositionally biased region" description="Basic and acidic residues" evidence="6">
    <location>
        <begin position="295"/>
        <end position="309"/>
    </location>
</feature>
<feature type="region of interest" description="Disordered" evidence="6">
    <location>
        <begin position="285"/>
        <end position="319"/>
    </location>
</feature>
<accession>A0A6A6CXR8</accession>